<keyword evidence="2 3" id="KW-0687">Ribonucleoprotein</keyword>
<dbReference type="InterPro" id="IPR023803">
    <property type="entry name" value="Ribosomal_bS16_dom_sf"/>
</dbReference>
<dbReference type="HAMAP" id="MF_00385">
    <property type="entry name" value="Ribosomal_bS16"/>
    <property type="match status" value="1"/>
</dbReference>
<dbReference type="SUPFAM" id="SSF54565">
    <property type="entry name" value="Ribosomal protein S16"/>
    <property type="match status" value="1"/>
</dbReference>
<dbReference type="PANTHER" id="PTHR12919">
    <property type="entry name" value="30S RIBOSOMAL PROTEIN S16"/>
    <property type="match status" value="1"/>
</dbReference>
<evidence type="ECO:0000256" key="3">
    <source>
        <dbReference type="HAMAP-Rule" id="MF_00385"/>
    </source>
</evidence>
<dbReference type="GO" id="GO:0003735">
    <property type="term" value="F:structural constituent of ribosome"/>
    <property type="evidence" value="ECO:0007669"/>
    <property type="project" value="InterPro"/>
</dbReference>
<dbReference type="Proteomes" id="UP000824200">
    <property type="component" value="Unassembled WGS sequence"/>
</dbReference>
<evidence type="ECO:0000313" key="5">
    <source>
        <dbReference type="Proteomes" id="UP000824200"/>
    </source>
</evidence>
<evidence type="ECO:0000256" key="2">
    <source>
        <dbReference type="ARBA" id="ARBA00023274"/>
    </source>
</evidence>
<proteinExistence type="inferred from homology"/>
<comment type="caution">
    <text evidence="4">The sequence shown here is derived from an EMBL/GenBank/DDBJ whole genome shotgun (WGS) entry which is preliminary data.</text>
</comment>
<reference evidence="4" key="2">
    <citation type="journal article" date="2021" name="PeerJ">
        <title>Extensive microbial diversity within the chicken gut microbiome revealed by metagenomics and culture.</title>
        <authorList>
            <person name="Gilroy R."/>
            <person name="Ravi A."/>
            <person name="Getino M."/>
            <person name="Pursley I."/>
            <person name="Horton D.L."/>
            <person name="Alikhan N.F."/>
            <person name="Baker D."/>
            <person name="Gharbi K."/>
            <person name="Hall N."/>
            <person name="Watson M."/>
            <person name="Adriaenssens E.M."/>
            <person name="Foster-Nyarko E."/>
            <person name="Jarju S."/>
            <person name="Secka A."/>
            <person name="Antonio M."/>
            <person name="Oren A."/>
            <person name="Chaudhuri R.R."/>
            <person name="La Ragione R."/>
            <person name="Hildebrand F."/>
            <person name="Pallen M.J."/>
        </authorList>
    </citation>
    <scope>NUCLEOTIDE SEQUENCE</scope>
    <source>
        <strain evidence="4">CHK121-14286</strain>
    </source>
</reference>
<evidence type="ECO:0000313" key="4">
    <source>
        <dbReference type="EMBL" id="HIR66320.1"/>
    </source>
</evidence>
<dbReference type="GO" id="GO:0015935">
    <property type="term" value="C:small ribosomal subunit"/>
    <property type="evidence" value="ECO:0007669"/>
    <property type="project" value="TreeGrafter"/>
</dbReference>
<gene>
    <name evidence="3 4" type="primary">rpsP</name>
    <name evidence="4" type="ORF">IAC95_05525</name>
</gene>
<dbReference type="InterPro" id="IPR000307">
    <property type="entry name" value="Ribosomal_bS16"/>
</dbReference>
<comment type="similarity">
    <text evidence="3">Belongs to the bacterial ribosomal protein bS16 family.</text>
</comment>
<evidence type="ECO:0000256" key="1">
    <source>
        <dbReference type="ARBA" id="ARBA00022980"/>
    </source>
</evidence>
<dbReference type="Gene3D" id="3.30.1320.10">
    <property type="match status" value="1"/>
</dbReference>
<sequence>MAVKMRLTRMGDKKSPFYRVVVIDSHKARDGQYVDLVGTYNPVNEELNIDAEKAKKWIACGVQPTETVRTLLVRTNVLEAKKTK</sequence>
<dbReference type="PANTHER" id="PTHR12919:SF20">
    <property type="entry name" value="SMALL RIBOSOMAL SUBUNIT PROTEIN BS16M"/>
    <property type="match status" value="1"/>
</dbReference>
<organism evidence="4 5">
    <name type="scientific">Candidatus Fimimonas gallinarum</name>
    <dbReference type="NCBI Taxonomy" id="2840821"/>
    <lineage>
        <taxon>Bacteria</taxon>
        <taxon>Pseudomonadati</taxon>
        <taxon>Myxococcota</taxon>
        <taxon>Myxococcia</taxon>
        <taxon>Myxococcales</taxon>
        <taxon>Cystobacterineae</taxon>
        <taxon>Myxococcaceae</taxon>
        <taxon>Myxococcaceae incertae sedis</taxon>
        <taxon>Candidatus Fimimonas</taxon>
    </lineage>
</organism>
<keyword evidence="1 3" id="KW-0689">Ribosomal protein</keyword>
<accession>A0A9D1J8D5</accession>
<protein>
    <recommendedName>
        <fullName evidence="3">Small ribosomal subunit protein bS16</fullName>
    </recommendedName>
</protein>
<dbReference type="Pfam" id="PF00886">
    <property type="entry name" value="Ribosomal_S16"/>
    <property type="match status" value="1"/>
</dbReference>
<name>A0A9D1J8D5_9BACT</name>
<dbReference type="GO" id="GO:0005737">
    <property type="term" value="C:cytoplasm"/>
    <property type="evidence" value="ECO:0007669"/>
    <property type="project" value="UniProtKB-ARBA"/>
</dbReference>
<dbReference type="AlphaFoldDB" id="A0A9D1J8D5"/>
<reference evidence="4" key="1">
    <citation type="submission" date="2020-10" db="EMBL/GenBank/DDBJ databases">
        <authorList>
            <person name="Gilroy R."/>
        </authorList>
    </citation>
    <scope>NUCLEOTIDE SEQUENCE</scope>
    <source>
        <strain evidence="4">CHK121-14286</strain>
    </source>
</reference>
<dbReference type="EMBL" id="DVHL01000044">
    <property type="protein sequence ID" value="HIR66320.1"/>
    <property type="molecule type" value="Genomic_DNA"/>
</dbReference>
<dbReference type="GO" id="GO:0006412">
    <property type="term" value="P:translation"/>
    <property type="evidence" value="ECO:0007669"/>
    <property type="project" value="UniProtKB-UniRule"/>
</dbReference>
<dbReference type="NCBIfam" id="TIGR00002">
    <property type="entry name" value="S16"/>
    <property type="match status" value="1"/>
</dbReference>